<keyword evidence="1" id="KW-0812">Transmembrane</keyword>
<proteinExistence type="predicted"/>
<evidence type="ECO:0000313" key="2">
    <source>
        <dbReference type="EMBL" id="PRY31477.1"/>
    </source>
</evidence>
<dbReference type="Proteomes" id="UP000239209">
    <property type="component" value="Unassembled WGS sequence"/>
</dbReference>
<dbReference type="RefSeq" id="WP_106125945.1">
    <property type="nucleotide sequence ID" value="NZ_PVZG01000003.1"/>
</dbReference>
<comment type="caution">
    <text evidence="2">The sequence shown here is derived from an EMBL/GenBank/DDBJ whole genome shotgun (WGS) entry which is preliminary data.</text>
</comment>
<accession>A0A2T0SDI2</accession>
<feature type="transmembrane region" description="Helical" evidence="1">
    <location>
        <begin position="120"/>
        <end position="146"/>
    </location>
</feature>
<keyword evidence="3" id="KW-1185">Reference proteome</keyword>
<dbReference type="PANTHER" id="PTHR37305">
    <property type="entry name" value="INTEGRAL MEMBRANE PROTEIN-RELATED"/>
    <property type="match status" value="1"/>
</dbReference>
<keyword evidence="1" id="KW-1133">Transmembrane helix</keyword>
<evidence type="ECO:0000256" key="1">
    <source>
        <dbReference type="SAM" id="Phobius"/>
    </source>
</evidence>
<dbReference type="AlphaFoldDB" id="A0A2T0SDI2"/>
<protein>
    <submittedName>
        <fullName evidence="2">ABC-2 family transporter</fullName>
    </submittedName>
</protein>
<dbReference type="EMBL" id="PVZG01000003">
    <property type="protein sequence ID" value="PRY31477.1"/>
    <property type="molecule type" value="Genomic_DNA"/>
</dbReference>
<keyword evidence="1" id="KW-0472">Membrane</keyword>
<dbReference type="Pfam" id="PF12730">
    <property type="entry name" value="ABC2_membrane_4"/>
    <property type="match status" value="1"/>
</dbReference>
<name>A0A2T0SDI2_9ACTN</name>
<organism evidence="2 3">
    <name type="scientific">Pseudosporangium ferrugineum</name>
    <dbReference type="NCBI Taxonomy" id="439699"/>
    <lineage>
        <taxon>Bacteria</taxon>
        <taxon>Bacillati</taxon>
        <taxon>Actinomycetota</taxon>
        <taxon>Actinomycetes</taxon>
        <taxon>Micromonosporales</taxon>
        <taxon>Micromonosporaceae</taxon>
        <taxon>Pseudosporangium</taxon>
    </lineage>
</organism>
<feature type="transmembrane region" description="Helical" evidence="1">
    <location>
        <begin position="192"/>
        <end position="213"/>
    </location>
</feature>
<reference evidence="2 3" key="1">
    <citation type="submission" date="2018-03" db="EMBL/GenBank/DDBJ databases">
        <title>Genomic Encyclopedia of Archaeal and Bacterial Type Strains, Phase II (KMG-II): from individual species to whole genera.</title>
        <authorList>
            <person name="Goeker M."/>
        </authorList>
    </citation>
    <scope>NUCLEOTIDE SEQUENCE [LARGE SCALE GENOMIC DNA]</scope>
    <source>
        <strain evidence="2 3">DSM 45348</strain>
    </source>
</reference>
<dbReference type="PANTHER" id="PTHR37305:SF1">
    <property type="entry name" value="MEMBRANE PROTEIN"/>
    <property type="match status" value="1"/>
</dbReference>
<feature type="transmembrane region" description="Helical" evidence="1">
    <location>
        <begin position="249"/>
        <end position="270"/>
    </location>
</feature>
<feature type="transmembrane region" description="Helical" evidence="1">
    <location>
        <begin position="16"/>
        <end position="37"/>
    </location>
</feature>
<feature type="transmembrane region" description="Helical" evidence="1">
    <location>
        <begin position="79"/>
        <end position="99"/>
    </location>
</feature>
<evidence type="ECO:0000313" key="3">
    <source>
        <dbReference type="Proteomes" id="UP000239209"/>
    </source>
</evidence>
<sequence length="276" mass="29373">MNLVRAELLKIRTTNTWWIFGLIALPLWALTLLVNWASSSALLGMDPNEPGLDADQAEQTRVAAEAVNVATNLYTSGQFFGVLVVLLLAAIVVTNEFFHQTATTTFLVTPRREAVVLAKLAASVVLGLIFWLVTTLLNLALVPLILNALDVGVQLGEPAVWRAIGLNALAYALWAVLGVGAGVLIRSQIGATITLSTVYVIGFLGAATVFALLTPRIGDWFGNLQVLVPPLASQLMIAGTELPGNPPRWVGAVVLIGYALLAGGLGTWITKKRDIT</sequence>
<feature type="transmembrane region" description="Helical" evidence="1">
    <location>
        <begin position="166"/>
        <end position="185"/>
    </location>
</feature>
<dbReference type="OrthoDB" id="5244396at2"/>
<gene>
    <name evidence="2" type="ORF">CLV70_103364</name>
</gene>